<dbReference type="EMBL" id="JAFBFH010000001">
    <property type="protein sequence ID" value="MBM7713320.1"/>
    <property type="molecule type" value="Genomic_DNA"/>
</dbReference>
<dbReference type="Pfam" id="PF02195">
    <property type="entry name" value="ParB_N"/>
    <property type="match status" value="1"/>
</dbReference>
<organism evidence="7 8">
    <name type="scientific">Siminovitchia thermophila</name>
    <dbReference type="NCBI Taxonomy" id="1245522"/>
    <lineage>
        <taxon>Bacteria</taxon>
        <taxon>Bacillati</taxon>
        <taxon>Bacillota</taxon>
        <taxon>Bacilli</taxon>
        <taxon>Bacillales</taxon>
        <taxon>Bacillaceae</taxon>
        <taxon>Siminovitchia</taxon>
    </lineage>
</organism>
<comment type="caution">
    <text evidence="7">The sequence shown here is derived from an EMBL/GenBank/DDBJ whole genome shotgun (WGS) entry which is preliminary data.</text>
</comment>
<name>A0ABS2R106_9BACI</name>
<keyword evidence="4" id="KW-0680">Restriction system</keyword>
<dbReference type="RefSeq" id="WP_205178031.1">
    <property type="nucleotide sequence ID" value="NZ_JAFBFH010000001.1"/>
</dbReference>
<accession>A0ABS2R106</accession>
<dbReference type="CDD" id="cd16401">
    <property type="entry name" value="ParB_N_like_MT"/>
    <property type="match status" value="1"/>
</dbReference>
<feature type="domain" description="ParB-like N-terminal" evidence="6">
    <location>
        <begin position="4"/>
        <end position="93"/>
    </location>
</feature>
<evidence type="ECO:0000313" key="7">
    <source>
        <dbReference type="EMBL" id="MBM7713320.1"/>
    </source>
</evidence>
<keyword evidence="3" id="KW-0808">Transferase</keyword>
<sequence>MIIEKIKVEQLIPADYNPRKDLQPGDSEYEKIKRSLEEFGYVDPVIWNKTTGRVVGGHQRLKVLASMGRTEVECVVVELDEEKEKALNVALNKISGDWDKEKLAVLMTDLDAADFDVSLTGFDAAEIDDLFKDTLRDGVEDDDFDVDEELQNPPITMQGDIWLLGRHRLVCGDSTKKETFDKLMEDKKANLVVTDPPYNVDYEGSAGKIKNDNMNNDTFYQFLLDAFKNTEDALAKDGSIYVFHADTEGLNFRRAFEEAGFYLSGTCIWKKQSLVLGRSPYQWKHEPILFGWKKNGRHRWYSDRKQSTIWEFDKPKRNADHPTMKPIALIAYPIMNSSLTNSIVLDPFGGSGSTLIASEQTDRICYMIELDEKFCDVIAKRYIEQVGTDEGVYVIRNNKKIAYSELEVSESA</sequence>
<gene>
    <name evidence="7" type="ORF">JOC94_000286</name>
</gene>
<reference evidence="7 8" key="1">
    <citation type="submission" date="2021-01" db="EMBL/GenBank/DDBJ databases">
        <title>Genomic Encyclopedia of Type Strains, Phase IV (KMG-IV): sequencing the most valuable type-strain genomes for metagenomic binning, comparative biology and taxonomic classification.</title>
        <authorList>
            <person name="Goeker M."/>
        </authorList>
    </citation>
    <scope>NUCLEOTIDE SEQUENCE [LARGE SCALE GENOMIC DNA]</scope>
    <source>
        <strain evidence="7 8">DSM 105453</strain>
    </source>
</reference>
<evidence type="ECO:0000259" key="6">
    <source>
        <dbReference type="SMART" id="SM00470"/>
    </source>
</evidence>
<evidence type="ECO:0000256" key="5">
    <source>
        <dbReference type="RuleBase" id="RU362026"/>
    </source>
</evidence>
<evidence type="ECO:0000313" key="8">
    <source>
        <dbReference type="Proteomes" id="UP000823485"/>
    </source>
</evidence>
<dbReference type="InterPro" id="IPR001091">
    <property type="entry name" value="RM_Methyltransferase"/>
</dbReference>
<dbReference type="InterPro" id="IPR029063">
    <property type="entry name" value="SAM-dependent_MTases_sf"/>
</dbReference>
<dbReference type="SUPFAM" id="SSF53335">
    <property type="entry name" value="S-adenosyl-L-methionine-dependent methyltransferases"/>
    <property type="match status" value="1"/>
</dbReference>
<dbReference type="PROSITE" id="PS00092">
    <property type="entry name" value="N6_MTASE"/>
    <property type="match status" value="1"/>
</dbReference>
<evidence type="ECO:0000256" key="4">
    <source>
        <dbReference type="ARBA" id="ARBA00022747"/>
    </source>
</evidence>
<dbReference type="GO" id="GO:0032259">
    <property type="term" value="P:methylation"/>
    <property type="evidence" value="ECO:0007669"/>
    <property type="project" value="UniProtKB-KW"/>
</dbReference>
<comment type="similarity">
    <text evidence="1 5">Belongs to the N(4)/N(6)-methyltransferase family.</text>
</comment>
<dbReference type="SMART" id="SM00470">
    <property type="entry name" value="ParB"/>
    <property type="match status" value="1"/>
</dbReference>
<evidence type="ECO:0000256" key="3">
    <source>
        <dbReference type="ARBA" id="ARBA00022679"/>
    </source>
</evidence>
<dbReference type="Gene3D" id="3.40.50.150">
    <property type="entry name" value="Vaccinia Virus protein VP39"/>
    <property type="match status" value="1"/>
</dbReference>
<dbReference type="InterPro" id="IPR036086">
    <property type="entry name" value="ParB/Sulfiredoxin_sf"/>
</dbReference>
<evidence type="ECO:0000256" key="1">
    <source>
        <dbReference type="ARBA" id="ARBA00006594"/>
    </source>
</evidence>
<dbReference type="EC" id="2.1.1.-" evidence="5"/>
<dbReference type="SUPFAM" id="SSF110849">
    <property type="entry name" value="ParB/Sulfiredoxin"/>
    <property type="match status" value="1"/>
</dbReference>
<dbReference type="PRINTS" id="PR00508">
    <property type="entry name" value="S21N4MTFRASE"/>
</dbReference>
<dbReference type="InterPro" id="IPR002052">
    <property type="entry name" value="DNA_methylase_N6_adenine_CS"/>
</dbReference>
<dbReference type="PIRSF" id="PIRSF036758">
    <property type="entry name" value="Aden_M_ParB"/>
    <property type="match status" value="1"/>
</dbReference>
<dbReference type="GO" id="GO:0008168">
    <property type="term" value="F:methyltransferase activity"/>
    <property type="evidence" value="ECO:0007669"/>
    <property type="project" value="UniProtKB-KW"/>
</dbReference>
<keyword evidence="8" id="KW-1185">Reference proteome</keyword>
<dbReference type="Pfam" id="PF01555">
    <property type="entry name" value="N6_N4_Mtase"/>
    <property type="match status" value="1"/>
</dbReference>
<dbReference type="InterPro" id="IPR015840">
    <property type="entry name" value="DNA_MeTrfase_ParB"/>
</dbReference>
<evidence type="ECO:0000256" key="2">
    <source>
        <dbReference type="ARBA" id="ARBA00022603"/>
    </source>
</evidence>
<dbReference type="Gene3D" id="3.90.1530.10">
    <property type="entry name" value="Conserved hypothetical protein from pyrococcus furiosus pfu- 392566-001, ParB domain"/>
    <property type="match status" value="1"/>
</dbReference>
<proteinExistence type="inferred from homology"/>
<dbReference type="InterPro" id="IPR003115">
    <property type="entry name" value="ParB_N"/>
</dbReference>
<keyword evidence="2 7" id="KW-0489">Methyltransferase</keyword>
<protein>
    <recommendedName>
        <fullName evidence="5">Methyltransferase</fullName>
        <ecNumber evidence="5">2.1.1.-</ecNumber>
    </recommendedName>
</protein>
<dbReference type="InterPro" id="IPR002941">
    <property type="entry name" value="DNA_methylase_N4/N6"/>
</dbReference>
<dbReference type="Proteomes" id="UP000823485">
    <property type="component" value="Unassembled WGS sequence"/>
</dbReference>